<dbReference type="Proteomes" id="UP000829401">
    <property type="component" value="Chromosome"/>
</dbReference>
<feature type="domain" description="ABC3 transporter permease C-terminal" evidence="7">
    <location>
        <begin position="282"/>
        <end position="395"/>
    </location>
</feature>
<dbReference type="RefSeq" id="WP_021296977.1">
    <property type="nucleotide sequence ID" value="NZ_AURB01000141.1"/>
</dbReference>
<dbReference type="STRING" id="1356854.N007_09605"/>
<name>T0BW86_ALIAG</name>
<keyword evidence="2" id="KW-1003">Cell membrane</keyword>
<dbReference type="GO" id="GO:0005886">
    <property type="term" value="C:plasma membrane"/>
    <property type="evidence" value="ECO:0007669"/>
    <property type="project" value="UniProtKB-SubCell"/>
</dbReference>
<reference evidence="10" key="1">
    <citation type="journal article" date="2022" name="G3 (Bethesda)">
        <title>Unveiling the complete genome sequence of Alicyclobacillus acidoterrestris DSM 3922T, a taint-producing strain.</title>
        <authorList>
            <person name="Leonardo I.C."/>
            <person name="Barreto Crespo M.T."/>
            <person name="Gaspar F.B."/>
        </authorList>
    </citation>
    <scope>NUCLEOTIDE SEQUENCE [LARGE SCALE GENOMIC DNA]</scope>
    <source>
        <strain evidence="10">DSM 3922</strain>
    </source>
</reference>
<evidence type="ECO:0000259" key="7">
    <source>
        <dbReference type="Pfam" id="PF02687"/>
    </source>
</evidence>
<evidence type="ECO:0000256" key="4">
    <source>
        <dbReference type="ARBA" id="ARBA00022989"/>
    </source>
</evidence>
<evidence type="ECO:0000256" key="3">
    <source>
        <dbReference type="ARBA" id="ARBA00022692"/>
    </source>
</evidence>
<keyword evidence="10" id="KW-1185">Reference proteome</keyword>
<dbReference type="Pfam" id="PF12704">
    <property type="entry name" value="MacB_PCD"/>
    <property type="match status" value="1"/>
</dbReference>
<dbReference type="InterPro" id="IPR050250">
    <property type="entry name" value="Macrolide_Exporter_MacB"/>
</dbReference>
<evidence type="ECO:0000313" key="9">
    <source>
        <dbReference type="EMBL" id="UNO48343.1"/>
    </source>
</evidence>
<comment type="similarity">
    <text evidence="6">Belongs to the ABC-4 integral membrane protein family.</text>
</comment>
<dbReference type="OrthoDB" id="9770036at2"/>
<evidence type="ECO:0000256" key="6">
    <source>
        <dbReference type="ARBA" id="ARBA00038076"/>
    </source>
</evidence>
<evidence type="ECO:0000256" key="1">
    <source>
        <dbReference type="ARBA" id="ARBA00004651"/>
    </source>
</evidence>
<dbReference type="KEGG" id="aaco:K1I37_16980"/>
<dbReference type="EMBL" id="CP080467">
    <property type="protein sequence ID" value="UNO48343.1"/>
    <property type="molecule type" value="Genomic_DNA"/>
</dbReference>
<accession>T0BW86</accession>
<keyword evidence="5" id="KW-0472">Membrane</keyword>
<organism evidence="9 10">
    <name type="scientific">Alicyclobacillus acidoterrestris (strain ATCC 49025 / DSM 3922 / CIP 106132 / NCIMB 13137 / GD3B)</name>
    <dbReference type="NCBI Taxonomy" id="1356854"/>
    <lineage>
        <taxon>Bacteria</taxon>
        <taxon>Bacillati</taxon>
        <taxon>Bacillota</taxon>
        <taxon>Bacilli</taxon>
        <taxon>Bacillales</taxon>
        <taxon>Alicyclobacillaceae</taxon>
        <taxon>Alicyclobacillus</taxon>
    </lineage>
</organism>
<feature type="domain" description="MacB-like periplasmic core" evidence="8">
    <location>
        <begin position="21"/>
        <end position="242"/>
    </location>
</feature>
<dbReference type="eggNOG" id="COG0577">
    <property type="taxonomic scope" value="Bacteria"/>
</dbReference>
<sequence>MNFGEMFMSAMASLLANKLRSFLTMLGILIGVASIISIVAVGNGGKRAVVNALSNGQTQNTIQILPKELVVPGLPQPGQVLSVSQADLDIAQQFSGVQRVDYTITGQTNVTAGTHTINASIDAGPDYLNALAQFQVIKGHMFQASDVVAARPVVLLSNTLAGKLFGSGNPVGGIVTIGGTPFQVIGVTASQQVNLFSLFLGSDYAYMPATTCQNLFPTWGITEMDVQTRPGVNQDELANHIVTALNVNAGDANAFETSTGFLTTVESTINRVTSILTLVIGAIAGIALLVGGVGVMNIMLVSVTERTQEIGIRMSLGATRTAILLQFLMESVMITAIGGLVGILLGTGVGVAVSAVTHVPTFVQWPVVVFSFLFSAVIGVVCGLYPANKAARLNPIDALRYE</sequence>
<dbReference type="PANTHER" id="PTHR30572">
    <property type="entry name" value="MEMBRANE COMPONENT OF TRANSPORTER-RELATED"/>
    <property type="match status" value="1"/>
</dbReference>
<gene>
    <name evidence="9" type="ORF">K1I37_16980</name>
</gene>
<proteinExistence type="inferred from homology"/>
<dbReference type="PANTHER" id="PTHR30572:SF4">
    <property type="entry name" value="ABC TRANSPORTER PERMEASE YTRF"/>
    <property type="match status" value="1"/>
</dbReference>
<accession>A0A9E6ZGP9</accession>
<protein>
    <submittedName>
        <fullName evidence="9">ABC transporter permease</fullName>
    </submittedName>
</protein>
<evidence type="ECO:0000313" key="10">
    <source>
        <dbReference type="Proteomes" id="UP000829401"/>
    </source>
</evidence>
<keyword evidence="4" id="KW-1133">Transmembrane helix</keyword>
<comment type="subcellular location">
    <subcellularLocation>
        <location evidence="1">Cell membrane</location>
        <topology evidence="1">Multi-pass membrane protein</topology>
    </subcellularLocation>
</comment>
<dbReference type="InterPro" id="IPR003838">
    <property type="entry name" value="ABC3_permease_C"/>
</dbReference>
<evidence type="ECO:0000259" key="8">
    <source>
        <dbReference type="Pfam" id="PF12704"/>
    </source>
</evidence>
<evidence type="ECO:0000256" key="5">
    <source>
        <dbReference type="ARBA" id="ARBA00023136"/>
    </source>
</evidence>
<evidence type="ECO:0000256" key="2">
    <source>
        <dbReference type="ARBA" id="ARBA00022475"/>
    </source>
</evidence>
<dbReference type="AlphaFoldDB" id="T0BW86"/>
<dbReference type="Pfam" id="PF02687">
    <property type="entry name" value="FtsX"/>
    <property type="match status" value="1"/>
</dbReference>
<dbReference type="InterPro" id="IPR025857">
    <property type="entry name" value="MacB_PCD"/>
</dbReference>
<dbReference type="GO" id="GO:0022857">
    <property type="term" value="F:transmembrane transporter activity"/>
    <property type="evidence" value="ECO:0007669"/>
    <property type="project" value="TreeGrafter"/>
</dbReference>
<keyword evidence="3" id="KW-0812">Transmembrane</keyword>